<comment type="similarity">
    <text evidence="1 5">Belongs to the type-B carboxylesterase/lipase family.</text>
</comment>
<keyword evidence="4" id="KW-1015">Disulfide bond</keyword>
<dbReference type="InterPro" id="IPR019826">
    <property type="entry name" value="Carboxylesterase_B_AS"/>
</dbReference>
<evidence type="ECO:0000313" key="9">
    <source>
        <dbReference type="Proteomes" id="UP001066276"/>
    </source>
</evidence>
<feature type="region of interest" description="Disordered" evidence="6">
    <location>
        <begin position="69"/>
        <end position="93"/>
    </location>
</feature>
<dbReference type="EC" id="3.1.1.-" evidence="5"/>
<organism evidence="8 9">
    <name type="scientific">Pleurodeles waltl</name>
    <name type="common">Iberian ribbed newt</name>
    <dbReference type="NCBI Taxonomy" id="8319"/>
    <lineage>
        <taxon>Eukaryota</taxon>
        <taxon>Metazoa</taxon>
        <taxon>Chordata</taxon>
        <taxon>Craniata</taxon>
        <taxon>Vertebrata</taxon>
        <taxon>Euteleostomi</taxon>
        <taxon>Amphibia</taxon>
        <taxon>Batrachia</taxon>
        <taxon>Caudata</taxon>
        <taxon>Salamandroidea</taxon>
        <taxon>Salamandridae</taxon>
        <taxon>Pleurodelinae</taxon>
        <taxon>Pleurodeles</taxon>
    </lineage>
</organism>
<feature type="signal peptide" evidence="5">
    <location>
        <begin position="1"/>
        <end position="22"/>
    </location>
</feature>
<keyword evidence="3 5" id="KW-0378">Hydrolase</keyword>
<comment type="similarity">
    <text evidence="2">Belongs to the 'GDXG' lipolytic enzyme family.</text>
</comment>
<dbReference type="InterPro" id="IPR002018">
    <property type="entry name" value="CarbesteraseB"/>
</dbReference>
<dbReference type="PROSITE" id="PS01173">
    <property type="entry name" value="LIPASE_GDXG_HIS"/>
    <property type="match status" value="1"/>
</dbReference>
<proteinExistence type="inferred from homology"/>
<name>A0AAV7ME08_PLEWA</name>
<accession>A0AAV7ME08</accession>
<dbReference type="SUPFAM" id="SSF53474">
    <property type="entry name" value="alpha/beta-Hydrolases"/>
    <property type="match status" value="1"/>
</dbReference>
<evidence type="ECO:0000256" key="6">
    <source>
        <dbReference type="SAM" id="MobiDB-lite"/>
    </source>
</evidence>
<keyword evidence="5" id="KW-0732">Signal</keyword>
<keyword evidence="9" id="KW-1185">Reference proteome</keyword>
<evidence type="ECO:0000259" key="7">
    <source>
        <dbReference type="Pfam" id="PF00135"/>
    </source>
</evidence>
<dbReference type="InterPro" id="IPR029058">
    <property type="entry name" value="AB_hydrolase_fold"/>
</dbReference>
<sequence length="565" mass="62567">MASCKACVLLFTLLGTLCLVTSDPQGNSAPNPRVQSKHGWLEGLRFTVKGTTRTINAFRGVPFAKPPVGSRRFARPEAPEPWKGVRNATSNPPMCLQTRRTEKIFKEIFESRIPAAPVSEDCLYLNVYTPSDANRTSRLPVMVWIHGGGFTMGSASTFDGSILAAYEDVVVVSIQYRLGILGSLSTGDQQAPGNWGFLDQVRALEWVNKSIEDFGGDPTSVTIFGESAGGMSTSAHLLSPLSKGLFHRAISESGVLVHPGTVIDNMDHIRSIAQKIANISGCESMNSASIVECLRKKPEAHFLDLQTREKKIFVLGVVDGYFLLKSPEKLLKAKQINPLPHLLGCNNNEFGWIIPNVMNLTYLRNGLDEKKVDMAMNAVGVLLGTKPEAFHLLKKEYLDDARNSSERRDNFLQMVGDIMFVVPAVDRARYHRDAGLPTYLYEFRHPPSIFQGSRPSYVKAEHTDEIYFVSGSAFLNGPPATQINLTEVEKTLSKTMMKQWATFARTGNPNGAGLPLWPPYDVDEKYLAIDLEPKVGQKLKDGRVTFWTQTLPQKIEESQKQCKGT</sequence>
<dbReference type="Pfam" id="PF00135">
    <property type="entry name" value="COesterase"/>
    <property type="match status" value="1"/>
</dbReference>
<dbReference type="InterPro" id="IPR050309">
    <property type="entry name" value="Type-B_Carboxylest/Lipase"/>
</dbReference>
<dbReference type="PROSITE" id="PS00941">
    <property type="entry name" value="CARBOXYLESTERASE_B_2"/>
    <property type="match status" value="1"/>
</dbReference>
<dbReference type="Proteomes" id="UP001066276">
    <property type="component" value="Chromosome 10"/>
</dbReference>
<feature type="domain" description="Carboxylesterase type B" evidence="7">
    <location>
        <begin position="31"/>
        <end position="547"/>
    </location>
</feature>
<dbReference type="InterPro" id="IPR002168">
    <property type="entry name" value="Lipase_GDXG_HIS_AS"/>
</dbReference>
<evidence type="ECO:0000256" key="2">
    <source>
        <dbReference type="ARBA" id="ARBA00010515"/>
    </source>
</evidence>
<dbReference type="GO" id="GO:0016787">
    <property type="term" value="F:hydrolase activity"/>
    <property type="evidence" value="ECO:0007669"/>
    <property type="project" value="UniProtKB-KW"/>
</dbReference>
<evidence type="ECO:0000313" key="8">
    <source>
        <dbReference type="EMBL" id="KAJ1101991.1"/>
    </source>
</evidence>
<evidence type="ECO:0000256" key="3">
    <source>
        <dbReference type="ARBA" id="ARBA00022801"/>
    </source>
</evidence>
<dbReference type="FunFam" id="3.40.50.1820:FF:000011">
    <property type="entry name" value="Carboxylic ester hydrolase"/>
    <property type="match status" value="1"/>
</dbReference>
<protein>
    <recommendedName>
        <fullName evidence="5">Carboxylic ester hydrolase</fullName>
        <ecNumber evidence="5">3.1.1.-</ecNumber>
    </recommendedName>
</protein>
<dbReference type="InterPro" id="IPR019819">
    <property type="entry name" value="Carboxylesterase_B_CS"/>
</dbReference>
<evidence type="ECO:0000256" key="5">
    <source>
        <dbReference type="RuleBase" id="RU361235"/>
    </source>
</evidence>
<gene>
    <name evidence="8" type="ORF">NDU88_007052</name>
</gene>
<dbReference type="Gene3D" id="3.40.50.1820">
    <property type="entry name" value="alpha/beta hydrolase"/>
    <property type="match status" value="1"/>
</dbReference>
<evidence type="ECO:0000256" key="1">
    <source>
        <dbReference type="ARBA" id="ARBA00005964"/>
    </source>
</evidence>
<dbReference type="EMBL" id="JANPWB010000014">
    <property type="protein sequence ID" value="KAJ1101991.1"/>
    <property type="molecule type" value="Genomic_DNA"/>
</dbReference>
<comment type="caution">
    <text evidence="8">The sequence shown here is derived from an EMBL/GenBank/DDBJ whole genome shotgun (WGS) entry which is preliminary data.</text>
</comment>
<dbReference type="PROSITE" id="PS00122">
    <property type="entry name" value="CARBOXYLESTERASE_B_1"/>
    <property type="match status" value="1"/>
</dbReference>
<dbReference type="AlphaFoldDB" id="A0AAV7ME08"/>
<feature type="chain" id="PRO_5043098195" description="Carboxylic ester hydrolase" evidence="5">
    <location>
        <begin position="23"/>
        <end position="565"/>
    </location>
</feature>
<dbReference type="PANTHER" id="PTHR11559">
    <property type="entry name" value="CARBOXYLESTERASE"/>
    <property type="match status" value="1"/>
</dbReference>
<evidence type="ECO:0000256" key="4">
    <source>
        <dbReference type="ARBA" id="ARBA00023157"/>
    </source>
</evidence>
<dbReference type="CDD" id="cd00312">
    <property type="entry name" value="Esterase_lipase"/>
    <property type="match status" value="1"/>
</dbReference>
<reference evidence="8" key="1">
    <citation type="journal article" date="2022" name="bioRxiv">
        <title>Sequencing and chromosome-scale assembly of the giantPleurodeles waltlgenome.</title>
        <authorList>
            <person name="Brown T."/>
            <person name="Elewa A."/>
            <person name="Iarovenko S."/>
            <person name="Subramanian E."/>
            <person name="Araus A.J."/>
            <person name="Petzold A."/>
            <person name="Susuki M."/>
            <person name="Suzuki K.-i.T."/>
            <person name="Hayashi T."/>
            <person name="Toyoda A."/>
            <person name="Oliveira C."/>
            <person name="Osipova E."/>
            <person name="Leigh N.D."/>
            <person name="Simon A."/>
            <person name="Yun M.H."/>
        </authorList>
    </citation>
    <scope>NUCLEOTIDE SEQUENCE</scope>
    <source>
        <strain evidence="8">20211129_DDA</strain>
        <tissue evidence="8">Liver</tissue>
    </source>
</reference>